<keyword evidence="5 8" id="KW-0378">Hydrolase</keyword>
<dbReference type="PRINTS" id="PR00502">
    <property type="entry name" value="NUDIXFAMILY"/>
</dbReference>
<keyword evidence="7" id="KW-0464">Manganese</keyword>
<dbReference type="InterPro" id="IPR042970">
    <property type="entry name" value="NUDT18_NUDIX"/>
</dbReference>
<dbReference type="PROSITE" id="PS00893">
    <property type="entry name" value="NUDIX_BOX"/>
    <property type="match status" value="1"/>
</dbReference>
<protein>
    <recommendedName>
        <fullName evidence="9">Nudix hydrolase domain-containing protein</fullName>
    </recommendedName>
</protein>
<gene>
    <name evidence="10" type="ORF">CHIRRI_LOCUS8876</name>
</gene>
<evidence type="ECO:0000256" key="2">
    <source>
        <dbReference type="ARBA" id="ARBA00001946"/>
    </source>
</evidence>
<dbReference type="InterPro" id="IPR015797">
    <property type="entry name" value="NUDIX_hydrolase-like_dom_sf"/>
</dbReference>
<dbReference type="PANTHER" id="PTHR22769">
    <property type="entry name" value="MUTT/NUDIX HYDROLASE"/>
    <property type="match status" value="1"/>
</dbReference>
<dbReference type="Gene3D" id="3.90.79.10">
    <property type="entry name" value="Nucleoside Triphosphate Pyrophosphohydrolase"/>
    <property type="match status" value="1"/>
</dbReference>
<evidence type="ECO:0000256" key="1">
    <source>
        <dbReference type="ARBA" id="ARBA00001936"/>
    </source>
</evidence>
<keyword evidence="4" id="KW-0479">Metal-binding</keyword>
<dbReference type="Pfam" id="PF00293">
    <property type="entry name" value="NUDIX"/>
    <property type="match status" value="1"/>
</dbReference>
<dbReference type="EMBL" id="OU895878">
    <property type="protein sequence ID" value="CAG9806010.1"/>
    <property type="molecule type" value="Genomic_DNA"/>
</dbReference>
<dbReference type="GO" id="GO:0044715">
    <property type="term" value="F:8-oxo-dGDP phosphatase activity"/>
    <property type="evidence" value="ECO:0007669"/>
    <property type="project" value="TreeGrafter"/>
</dbReference>
<evidence type="ECO:0000256" key="3">
    <source>
        <dbReference type="ARBA" id="ARBA00005582"/>
    </source>
</evidence>
<feature type="domain" description="Nudix hydrolase" evidence="9">
    <location>
        <begin position="54"/>
        <end position="179"/>
    </location>
</feature>
<dbReference type="GO" id="GO:0044716">
    <property type="term" value="F:8-oxo-GDP phosphatase activity"/>
    <property type="evidence" value="ECO:0007669"/>
    <property type="project" value="TreeGrafter"/>
</dbReference>
<evidence type="ECO:0000256" key="6">
    <source>
        <dbReference type="ARBA" id="ARBA00022842"/>
    </source>
</evidence>
<evidence type="ECO:0000256" key="5">
    <source>
        <dbReference type="ARBA" id="ARBA00022801"/>
    </source>
</evidence>
<dbReference type="SUPFAM" id="SSF55811">
    <property type="entry name" value="Nudix"/>
    <property type="match status" value="1"/>
</dbReference>
<sequence length="337" mass="37809">MESTLLKLLDGGQAVDEMTSELCDFTLEQQNSFAESQGIKTTASSDFQPVLGKTVSYIVACVIFNENNEILMMQEAKKSCAGKWYLPAGRIEPGEKIVEAAQREVYEETGLNIRVTTLLAVESASGSWFRFVVTGEVLNGELKTPSRADKESLQAKWLKNLDEVILRSNDILNIIDIGRNYYNRPKDSKWHRNILPALKAHYKNYLRIVIAVRKRAAPHRVNILISEKTAFHFPTVEIHPGKSLHSTLRKFMVELFGSEVPQHRPVGLLSIEHSPSSSTSNATDGICLTLLVVFKPTLEEISFIGKCSWFELSKDVSDRLSLIVVTKNSTFPLNVVR</sequence>
<dbReference type="Proteomes" id="UP001153620">
    <property type="component" value="Chromosome 2"/>
</dbReference>
<name>A0A9N9RVN6_9DIPT</name>
<dbReference type="OrthoDB" id="10005910at2759"/>
<keyword evidence="11" id="KW-1185">Reference proteome</keyword>
<reference evidence="10" key="2">
    <citation type="submission" date="2022-10" db="EMBL/GenBank/DDBJ databases">
        <authorList>
            <consortium name="ENA_rothamsted_submissions"/>
            <consortium name="culmorum"/>
            <person name="King R."/>
        </authorList>
    </citation>
    <scope>NUCLEOTIDE SEQUENCE</scope>
</reference>
<dbReference type="InterPro" id="IPR000086">
    <property type="entry name" value="NUDIX_hydrolase_dom"/>
</dbReference>
<evidence type="ECO:0000256" key="7">
    <source>
        <dbReference type="ARBA" id="ARBA00023211"/>
    </source>
</evidence>
<dbReference type="CDD" id="cd04671">
    <property type="entry name" value="NUDIX_8DGDPP_Nudt18"/>
    <property type="match status" value="1"/>
</dbReference>
<comment type="similarity">
    <text evidence="3 8">Belongs to the Nudix hydrolase family.</text>
</comment>
<evidence type="ECO:0000259" key="9">
    <source>
        <dbReference type="PROSITE" id="PS51462"/>
    </source>
</evidence>
<dbReference type="InterPro" id="IPR020476">
    <property type="entry name" value="Nudix_hydrolase"/>
</dbReference>
<keyword evidence="6" id="KW-0460">Magnesium</keyword>
<organism evidence="10 11">
    <name type="scientific">Chironomus riparius</name>
    <dbReference type="NCBI Taxonomy" id="315576"/>
    <lineage>
        <taxon>Eukaryota</taxon>
        <taxon>Metazoa</taxon>
        <taxon>Ecdysozoa</taxon>
        <taxon>Arthropoda</taxon>
        <taxon>Hexapoda</taxon>
        <taxon>Insecta</taxon>
        <taxon>Pterygota</taxon>
        <taxon>Neoptera</taxon>
        <taxon>Endopterygota</taxon>
        <taxon>Diptera</taxon>
        <taxon>Nematocera</taxon>
        <taxon>Chironomoidea</taxon>
        <taxon>Chironomidae</taxon>
        <taxon>Chironominae</taxon>
        <taxon>Chironomus</taxon>
    </lineage>
</organism>
<evidence type="ECO:0000313" key="10">
    <source>
        <dbReference type="EMBL" id="CAG9806010.1"/>
    </source>
</evidence>
<comment type="cofactor">
    <cofactor evidence="2">
        <name>Mg(2+)</name>
        <dbReference type="ChEBI" id="CHEBI:18420"/>
    </cofactor>
</comment>
<evidence type="ECO:0000313" key="11">
    <source>
        <dbReference type="Proteomes" id="UP001153620"/>
    </source>
</evidence>
<dbReference type="AlphaFoldDB" id="A0A9N9RVN6"/>
<proteinExistence type="inferred from homology"/>
<comment type="cofactor">
    <cofactor evidence="1">
        <name>Mn(2+)</name>
        <dbReference type="ChEBI" id="CHEBI:29035"/>
    </cofactor>
</comment>
<dbReference type="InterPro" id="IPR020084">
    <property type="entry name" value="NUDIX_hydrolase_CS"/>
</dbReference>
<dbReference type="PANTHER" id="PTHR22769:SF56">
    <property type="entry name" value="8-OXO-DGDP PHOSPHATASE NUDT18"/>
    <property type="match status" value="1"/>
</dbReference>
<evidence type="ECO:0000256" key="4">
    <source>
        <dbReference type="ARBA" id="ARBA00022723"/>
    </source>
</evidence>
<reference evidence="10" key="1">
    <citation type="submission" date="2022-01" db="EMBL/GenBank/DDBJ databases">
        <authorList>
            <person name="King R."/>
        </authorList>
    </citation>
    <scope>NUCLEOTIDE SEQUENCE</scope>
</reference>
<accession>A0A9N9RVN6</accession>
<dbReference type="PROSITE" id="PS51462">
    <property type="entry name" value="NUDIX"/>
    <property type="match status" value="1"/>
</dbReference>
<evidence type="ECO:0000256" key="8">
    <source>
        <dbReference type="RuleBase" id="RU003476"/>
    </source>
</evidence>
<dbReference type="GO" id="GO:0046872">
    <property type="term" value="F:metal ion binding"/>
    <property type="evidence" value="ECO:0007669"/>
    <property type="project" value="UniProtKB-KW"/>
</dbReference>